<name>A0AAF0CQW7_9BACT</name>
<reference evidence="2" key="1">
    <citation type="submission" date="2023-03" db="EMBL/GenBank/DDBJ databases">
        <title>Lomoglobus Profundus gen. nov., sp. nov., a novel member of the phylum Verrucomicrobia, isolated from deep-marine sediment of South China Sea.</title>
        <authorList>
            <person name="Ahmad T."/>
            <person name="Ishaq S.E."/>
            <person name="Wang F."/>
        </authorList>
    </citation>
    <scope>NUCLEOTIDE SEQUENCE</scope>
    <source>
        <strain evidence="2">LMO-M01</strain>
    </source>
</reference>
<dbReference type="PROSITE" id="PS51841">
    <property type="entry name" value="LTD"/>
    <property type="match status" value="1"/>
</dbReference>
<accession>A0AAF0CQW7</accession>
<dbReference type="AlphaFoldDB" id="A0AAF0CQW7"/>
<dbReference type="GO" id="GO:0016301">
    <property type="term" value="F:kinase activity"/>
    <property type="evidence" value="ECO:0007669"/>
    <property type="project" value="UniProtKB-KW"/>
</dbReference>
<dbReference type="KEGG" id="slom:PXH66_06135"/>
<keyword evidence="2" id="KW-0418">Kinase</keyword>
<dbReference type="Pfam" id="PF00932">
    <property type="entry name" value="LTD"/>
    <property type="match status" value="1"/>
</dbReference>
<keyword evidence="2" id="KW-0808">Transferase</keyword>
<dbReference type="InterPro" id="IPR036415">
    <property type="entry name" value="Lamin_tail_dom_sf"/>
</dbReference>
<organism evidence="2 3">
    <name type="scientific">Synoicihabitans lomoniglobus</name>
    <dbReference type="NCBI Taxonomy" id="2909285"/>
    <lineage>
        <taxon>Bacteria</taxon>
        <taxon>Pseudomonadati</taxon>
        <taxon>Verrucomicrobiota</taxon>
        <taxon>Opitutia</taxon>
        <taxon>Opitutales</taxon>
        <taxon>Opitutaceae</taxon>
        <taxon>Synoicihabitans</taxon>
    </lineage>
</organism>
<dbReference type="Proteomes" id="UP001218638">
    <property type="component" value="Chromosome"/>
</dbReference>
<dbReference type="Pfam" id="PF08757">
    <property type="entry name" value="CotH"/>
    <property type="match status" value="1"/>
</dbReference>
<dbReference type="RefSeq" id="WP_330927711.1">
    <property type="nucleotide sequence ID" value="NZ_CP119075.1"/>
</dbReference>
<dbReference type="InterPro" id="IPR001322">
    <property type="entry name" value="Lamin_tail_dom"/>
</dbReference>
<dbReference type="Gene3D" id="2.60.40.1260">
    <property type="entry name" value="Lamin Tail domain"/>
    <property type="match status" value="1"/>
</dbReference>
<evidence type="ECO:0000313" key="3">
    <source>
        <dbReference type="Proteomes" id="UP001218638"/>
    </source>
</evidence>
<dbReference type="EMBL" id="CP119075">
    <property type="protein sequence ID" value="WED66425.1"/>
    <property type="molecule type" value="Genomic_DNA"/>
</dbReference>
<evidence type="ECO:0000313" key="2">
    <source>
        <dbReference type="EMBL" id="WED66425.1"/>
    </source>
</evidence>
<protein>
    <submittedName>
        <fullName evidence="2">CotH kinase family protein</fullName>
    </submittedName>
</protein>
<proteinExistence type="predicted"/>
<gene>
    <name evidence="2" type="ORF">PXH66_06135</name>
</gene>
<feature type="domain" description="LTD" evidence="1">
    <location>
        <begin position="33"/>
        <end position="164"/>
    </location>
</feature>
<dbReference type="InterPro" id="IPR014867">
    <property type="entry name" value="Spore_coat_CotH_CotH2/3/7"/>
</dbReference>
<sequence>MSIDSDFAKKHEPLTMTILGFRVWSLLLIWLLPSYAWGDPIITEFMADNDSVLADEDGEYEDWIEIYNPESVAIDLSGWALTDTADKMDKWVFPAVIIAPGDYLVVFASSKDRVDPSGNLHTNFGLKAGGEYLGLVKSDLVTVVSEFAPEYPAQITDVSYGISAPDPTSGNRVEGYFEEATPGGRNGGASSLILTESVEFSSDSTTFYDLLELKMAGANGGQLIRYEVAPPSEVGGAIEEPSEHSAVYTSPLEIRDSVVVRAAVFSSDGSRHGVVSTVQFLKLDRDSSLRVGDFTSSLPLLIIDDHGLGEFGKDGVERLGWLYGFEPNDSGFTAFSDQPDYAAMLTLEVRGQSSSTYAKKGYKFDLLNPWGSKTNIGLFGLASFDEWNAVAPFNWDTAFFRNAFAYGLSNTIGRWAARTRFVEAFVNFDNDGLTMADYAGIFVITDKTDVESGRIELAELGLDDNQGEGVTGGYLLLVDEPDDNKYAWTTDRGFPDILNSVLQVDTPKIDKITDLQRDYIVGYIQSMENALVADEAANWSRRNYLQYINRASWVDHHLLNVFMKNTDAFWRSAYFTKDRGERLAAGPIWDFDRSLDSADPRDDEPASWQLTESTSQGTAVDYWGFGWWGILARDSDFMQAWVDRWQALRVGPLSNSQLTERADSLTREIGPDAAARDAGRWLDNISSHGSFMNEANHIKDWLITRAGWIDNQFVPAPVLSDNGDGTRDITAPNGAQLIYTLGGADPRLRGGGIAPDAIITNETITVETFSHARFRAFDEANTAFPGSRWSGLVPSGERAPYAVPPRMVNVSTRAHISGAGDVLVAGLVIEEADGKSIIVRGIGPALAPHGINDALPDPLIRVFNETGEMVGSNQGWGTAANANELSDLFARVGAFPLESGAGDSAMQLQLPAGNYTIHLSSATDLSGSGLLEVYEADDIGSLLNLSTRGNTVGESDPLVAGFVVTGEAPKRVLIRGVGMGLSDYGVENPLSDPVLTLRSVDDVLAVNDDWDENPDVADASAYVGAFALANDATDAAMLVTLFPGIYTAAVSGKNDSDGVALVEIYEIR</sequence>
<keyword evidence="3" id="KW-1185">Reference proteome</keyword>
<dbReference type="SUPFAM" id="SSF74853">
    <property type="entry name" value="Lamin A/C globular tail domain"/>
    <property type="match status" value="1"/>
</dbReference>
<evidence type="ECO:0000259" key="1">
    <source>
        <dbReference type="PROSITE" id="PS51841"/>
    </source>
</evidence>